<feature type="compositionally biased region" description="Low complexity" evidence="1">
    <location>
        <begin position="186"/>
        <end position="204"/>
    </location>
</feature>
<feature type="compositionally biased region" description="Basic and acidic residues" evidence="1">
    <location>
        <begin position="789"/>
        <end position="823"/>
    </location>
</feature>
<protein>
    <recommendedName>
        <fullName evidence="2">Peptidase C14 caspase domain-containing protein</fullName>
    </recommendedName>
</protein>
<feature type="compositionally biased region" description="Basic and acidic residues" evidence="1">
    <location>
        <begin position="1"/>
        <end position="25"/>
    </location>
</feature>
<feature type="compositionally biased region" description="Basic and acidic residues" evidence="1">
    <location>
        <begin position="38"/>
        <end position="50"/>
    </location>
</feature>
<feature type="compositionally biased region" description="Basic and acidic residues" evidence="1">
    <location>
        <begin position="835"/>
        <end position="860"/>
    </location>
</feature>
<dbReference type="AlphaFoldDB" id="A0AAE0PJ83"/>
<feature type="region of interest" description="Disordered" evidence="1">
    <location>
        <begin position="563"/>
        <end position="604"/>
    </location>
</feature>
<gene>
    <name evidence="3" type="ORF">B0T20DRAFT_390688</name>
</gene>
<dbReference type="Gene3D" id="3.40.50.1460">
    <property type="match status" value="1"/>
</dbReference>
<sequence length="860" mass="96325">MRRSERPPRFEDIHRFKTYHSDRDFPSGPATAPLGSPRETRSHVGRLERDHHHRDREHRERGDRDRERPKPRLVGSASTISSHYPSTRRRQDSFEHVPRHARTRSLSVPRSFSPPPSDDETSAQDSDEERRRLKARHTLSKTTKTRDREHYPSGSNQRPSLQYYKNDRASLSSPRLAGWPNASLISSSRPPSRSPEPVVRPSSSKRLLDRELRRNLYDRASLRHLNLNNDDGGSLYSTPSEPNLRARLIPLDDDSHHVVGGAPLPSPRMPSMLARSASGTGIGTFEYDGRQGGLSLRKPGTSSRAPSVAPSYRHPAPENAQYSEVRVLILTWQFHDLKVTDADSHPYMFGPGSEFVSLEEETRRLRDTFESYGYTVDDWLIPMRDPLKAMLTKLAQFAKWANDETLLIVYYHGHGSLDERSELVFSSHEHPTDAQWAQTAAAELYAAIMNQDTCTHLGKPTTPYTELMKKYERYRPISKVKWSDIRSAILGINSDLLLILDCCAAGGANLDMEHSDATDTYHTEGPTGKIYTKHLFAACGFESSTSDDMTSAMCDVLDEWPGPDDAPGLDSSSTGMLVSSTHPSSVAPVHATPHGHGHGLGGGYSGKWLTTRKLHQIVESKLQRDAAMTTAAGLRSASQPIFKQLLPVDLPERYITLPNLQGRRGGSSRNQSQSQSRNQSRNQSQSRGRNRHSQPVSTTGDGDDETVVGGGSGMNGGGIEYGMDDGLPGGATQVGLGTASARSRSRFSARDLSLGRISTRAERDREGGLRERDGSVRDCGSGRDGGGGGRERDRDGLRERDRDRDREREGHRERERDRDRQDRDEEGWDMVSMREGLRERDGSVRESGRDRDREHREREW</sequence>
<keyword evidence="4" id="KW-1185">Reference proteome</keyword>
<evidence type="ECO:0000313" key="4">
    <source>
        <dbReference type="Proteomes" id="UP001281003"/>
    </source>
</evidence>
<feature type="domain" description="Peptidase C14 caspase" evidence="2">
    <location>
        <begin position="361"/>
        <end position="552"/>
    </location>
</feature>
<feature type="compositionally biased region" description="Basic and acidic residues" evidence="1">
    <location>
        <begin position="759"/>
        <end position="776"/>
    </location>
</feature>
<feature type="compositionally biased region" description="Low complexity" evidence="1">
    <location>
        <begin position="667"/>
        <end position="700"/>
    </location>
</feature>
<evidence type="ECO:0000256" key="1">
    <source>
        <dbReference type="SAM" id="MobiDB-lite"/>
    </source>
</evidence>
<comment type="caution">
    <text evidence="3">The sequence shown here is derived from an EMBL/GenBank/DDBJ whole genome shotgun (WGS) entry which is preliminary data.</text>
</comment>
<proteinExistence type="predicted"/>
<feature type="region of interest" description="Disordered" evidence="1">
    <location>
        <begin position="1"/>
        <end position="163"/>
    </location>
</feature>
<feature type="compositionally biased region" description="Polar residues" evidence="1">
    <location>
        <begin position="570"/>
        <end position="584"/>
    </location>
</feature>
<evidence type="ECO:0000259" key="2">
    <source>
        <dbReference type="Pfam" id="PF00656"/>
    </source>
</evidence>
<organism evidence="3 4">
    <name type="scientific">Sordaria brevicollis</name>
    <dbReference type="NCBI Taxonomy" id="83679"/>
    <lineage>
        <taxon>Eukaryota</taxon>
        <taxon>Fungi</taxon>
        <taxon>Dikarya</taxon>
        <taxon>Ascomycota</taxon>
        <taxon>Pezizomycotina</taxon>
        <taxon>Sordariomycetes</taxon>
        <taxon>Sordariomycetidae</taxon>
        <taxon>Sordariales</taxon>
        <taxon>Sordariaceae</taxon>
        <taxon>Sordaria</taxon>
    </lineage>
</organism>
<feature type="region of interest" description="Disordered" evidence="1">
    <location>
        <begin position="182"/>
        <end position="205"/>
    </location>
</feature>
<dbReference type="Proteomes" id="UP001281003">
    <property type="component" value="Unassembled WGS sequence"/>
</dbReference>
<evidence type="ECO:0000313" key="3">
    <source>
        <dbReference type="EMBL" id="KAK3400827.1"/>
    </source>
</evidence>
<dbReference type="GO" id="GO:0006508">
    <property type="term" value="P:proteolysis"/>
    <property type="evidence" value="ECO:0007669"/>
    <property type="project" value="InterPro"/>
</dbReference>
<dbReference type="InterPro" id="IPR011600">
    <property type="entry name" value="Pept_C14_caspase"/>
</dbReference>
<feature type="region of interest" description="Disordered" evidence="1">
    <location>
        <begin position="294"/>
        <end position="316"/>
    </location>
</feature>
<accession>A0AAE0PJ83</accession>
<feature type="compositionally biased region" description="Acidic residues" evidence="1">
    <location>
        <begin position="117"/>
        <end position="127"/>
    </location>
</feature>
<feature type="compositionally biased region" description="Basic and acidic residues" evidence="1">
    <location>
        <begin position="57"/>
        <end position="70"/>
    </location>
</feature>
<dbReference type="EMBL" id="JAUTDP010000003">
    <property type="protein sequence ID" value="KAK3400827.1"/>
    <property type="molecule type" value="Genomic_DNA"/>
</dbReference>
<feature type="compositionally biased region" description="Gly residues" evidence="1">
    <location>
        <begin position="708"/>
        <end position="720"/>
    </location>
</feature>
<feature type="region of interest" description="Disordered" evidence="1">
    <location>
        <begin position="658"/>
        <end position="860"/>
    </location>
</feature>
<reference evidence="3" key="2">
    <citation type="submission" date="2023-07" db="EMBL/GenBank/DDBJ databases">
        <authorList>
            <consortium name="Lawrence Berkeley National Laboratory"/>
            <person name="Haridas S."/>
            <person name="Hensen N."/>
            <person name="Bonometti L."/>
            <person name="Westerberg I."/>
            <person name="Brannstrom I.O."/>
            <person name="Guillou S."/>
            <person name="Cros-Aarteil S."/>
            <person name="Calhoun S."/>
            <person name="Kuo A."/>
            <person name="Mondo S."/>
            <person name="Pangilinan J."/>
            <person name="Riley R."/>
            <person name="LaButti K."/>
            <person name="Andreopoulos B."/>
            <person name="Lipzen A."/>
            <person name="Chen C."/>
            <person name="Yanf M."/>
            <person name="Daum C."/>
            <person name="Ng V."/>
            <person name="Clum A."/>
            <person name="Steindorff A."/>
            <person name="Ohm R."/>
            <person name="Martin F."/>
            <person name="Silar P."/>
            <person name="Natvig D."/>
            <person name="Lalanne C."/>
            <person name="Gautier V."/>
            <person name="Ament-velasquez S.L."/>
            <person name="Kruys A."/>
            <person name="Hutchinson M.I."/>
            <person name="Powell A.J."/>
            <person name="Barry K."/>
            <person name="Miller A.N."/>
            <person name="Grigoriev I.V."/>
            <person name="Debuchy R."/>
            <person name="Gladieux P."/>
            <person name="Thoren M.H."/>
            <person name="Johannesson H."/>
        </authorList>
    </citation>
    <scope>NUCLEOTIDE SEQUENCE</scope>
    <source>
        <strain evidence="3">FGSC 1904</strain>
    </source>
</reference>
<name>A0AAE0PJ83_SORBR</name>
<feature type="compositionally biased region" description="Basic and acidic residues" evidence="1">
    <location>
        <begin position="89"/>
        <end position="98"/>
    </location>
</feature>
<dbReference type="Pfam" id="PF00656">
    <property type="entry name" value="Peptidase_C14"/>
    <property type="match status" value="1"/>
</dbReference>
<feature type="compositionally biased region" description="Polar residues" evidence="1">
    <location>
        <begin position="76"/>
        <end position="85"/>
    </location>
</feature>
<reference evidence="3" key="1">
    <citation type="journal article" date="2023" name="Mol. Phylogenet. Evol.">
        <title>Genome-scale phylogeny and comparative genomics of the fungal order Sordariales.</title>
        <authorList>
            <person name="Hensen N."/>
            <person name="Bonometti L."/>
            <person name="Westerberg I."/>
            <person name="Brannstrom I.O."/>
            <person name="Guillou S."/>
            <person name="Cros-Aarteil S."/>
            <person name="Calhoun S."/>
            <person name="Haridas S."/>
            <person name="Kuo A."/>
            <person name="Mondo S."/>
            <person name="Pangilinan J."/>
            <person name="Riley R."/>
            <person name="LaButti K."/>
            <person name="Andreopoulos B."/>
            <person name="Lipzen A."/>
            <person name="Chen C."/>
            <person name="Yan M."/>
            <person name="Daum C."/>
            <person name="Ng V."/>
            <person name="Clum A."/>
            <person name="Steindorff A."/>
            <person name="Ohm R.A."/>
            <person name="Martin F."/>
            <person name="Silar P."/>
            <person name="Natvig D.O."/>
            <person name="Lalanne C."/>
            <person name="Gautier V."/>
            <person name="Ament-Velasquez S.L."/>
            <person name="Kruys A."/>
            <person name="Hutchinson M.I."/>
            <person name="Powell A.J."/>
            <person name="Barry K."/>
            <person name="Miller A.N."/>
            <person name="Grigoriev I.V."/>
            <person name="Debuchy R."/>
            <person name="Gladieux P."/>
            <person name="Hiltunen Thoren M."/>
            <person name="Johannesson H."/>
        </authorList>
    </citation>
    <scope>NUCLEOTIDE SEQUENCE</scope>
    <source>
        <strain evidence="3">FGSC 1904</strain>
    </source>
</reference>
<dbReference type="GO" id="GO:0004197">
    <property type="term" value="F:cysteine-type endopeptidase activity"/>
    <property type="evidence" value="ECO:0007669"/>
    <property type="project" value="InterPro"/>
</dbReference>